<dbReference type="AlphaFoldDB" id="A0A5B8XVS1"/>
<evidence type="ECO:0000313" key="3">
    <source>
        <dbReference type="Proteomes" id="UP000321595"/>
    </source>
</evidence>
<reference evidence="2 3" key="1">
    <citation type="submission" date="2019-08" db="EMBL/GenBank/DDBJ databases">
        <authorList>
            <person name="Liang Q."/>
        </authorList>
    </citation>
    <scope>NUCLEOTIDE SEQUENCE [LARGE SCALE GENOMIC DNA]</scope>
    <source>
        <strain evidence="2 3">V1718</strain>
    </source>
</reference>
<gene>
    <name evidence="2" type="ORF">FRD01_19015</name>
</gene>
<evidence type="ECO:0000256" key="1">
    <source>
        <dbReference type="SAM" id="SignalP"/>
    </source>
</evidence>
<evidence type="ECO:0000313" key="2">
    <source>
        <dbReference type="EMBL" id="QED29287.1"/>
    </source>
</evidence>
<keyword evidence="1" id="KW-0732">Signal</keyword>
<proteinExistence type="predicted"/>
<accession>A0A5B8XVS1</accession>
<feature type="signal peptide" evidence="1">
    <location>
        <begin position="1"/>
        <end position="24"/>
    </location>
</feature>
<organism evidence="2 3">
    <name type="scientific">Microvenator marinus</name>
    <dbReference type="NCBI Taxonomy" id="2600177"/>
    <lineage>
        <taxon>Bacteria</taxon>
        <taxon>Deltaproteobacteria</taxon>
        <taxon>Bradymonadales</taxon>
        <taxon>Microvenatoraceae</taxon>
        <taxon>Microvenator</taxon>
    </lineage>
</organism>
<dbReference type="RefSeq" id="WP_146962520.1">
    <property type="nucleotide sequence ID" value="NZ_CP042467.1"/>
</dbReference>
<feature type="chain" id="PRO_5023074753" evidence="1">
    <location>
        <begin position="25"/>
        <end position="113"/>
    </location>
</feature>
<dbReference type="EMBL" id="CP042467">
    <property type="protein sequence ID" value="QED29287.1"/>
    <property type="molecule type" value="Genomic_DNA"/>
</dbReference>
<keyword evidence="3" id="KW-1185">Reference proteome</keyword>
<name>A0A5B8XVS1_9DELT</name>
<dbReference type="KEGG" id="bbae:FRD01_19015"/>
<sequence length="113" mass="12282">MRLLILLKFALAALLLLWGTTAFSVPEVAEESCPCHAEVSHADTTPTDSPCDEGCSPECQNCRCCGAHVASAVSRPAQISEVHLGRAFQKTWEPLRAPPEGFLSRIFVPPRHV</sequence>
<dbReference type="Proteomes" id="UP000321595">
    <property type="component" value="Chromosome"/>
</dbReference>
<protein>
    <submittedName>
        <fullName evidence="2">Uncharacterized protein</fullName>
    </submittedName>
</protein>